<evidence type="ECO:0000313" key="2">
    <source>
        <dbReference type="EMBL" id="SVE22159.1"/>
    </source>
</evidence>
<organism evidence="2">
    <name type="scientific">marine metagenome</name>
    <dbReference type="NCBI Taxonomy" id="408172"/>
    <lineage>
        <taxon>unclassified sequences</taxon>
        <taxon>metagenomes</taxon>
        <taxon>ecological metagenomes</taxon>
    </lineage>
</organism>
<dbReference type="GO" id="GO:0009288">
    <property type="term" value="C:bacterial-type flagellum"/>
    <property type="evidence" value="ECO:0007669"/>
    <property type="project" value="InterPro"/>
</dbReference>
<dbReference type="EMBL" id="UINC01202384">
    <property type="protein sequence ID" value="SVE22159.1"/>
    <property type="molecule type" value="Genomic_DNA"/>
</dbReference>
<dbReference type="PANTHER" id="PTHR42792:SF2">
    <property type="entry name" value="FLAGELLIN"/>
    <property type="match status" value="1"/>
</dbReference>
<evidence type="ECO:0000259" key="1">
    <source>
        <dbReference type="Pfam" id="PF00669"/>
    </source>
</evidence>
<dbReference type="PANTHER" id="PTHR42792">
    <property type="entry name" value="FLAGELLIN"/>
    <property type="match status" value="1"/>
</dbReference>
<dbReference type="GO" id="GO:0005198">
    <property type="term" value="F:structural molecule activity"/>
    <property type="evidence" value="ECO:0007669"/>
    <property type="project" value="InterPro"/>
</dbReference>
<dbReference type="SUPFAM" id="SSF64518">
    <property type="entry name" value="Phase 1 flagellin"/>
    <property type="match status" value="1"/>
</dbReference>
<proteinExistence type="predicted"/>
<reference evidence="2" key="1">
    <citation type="submission" date="2018-05" db="EMBL/GenBank/DDBJ databases">
        <authorList>
            <person name="Lanie J.A."/>
            <person name="Ng W.-L."/>
            <person name="Kazmierczak K.M."/>
            <person name="Andrzejewski T.M."/>
            <person name="Davidsen T.M."/>
            <person name="Wayne K.J."/>
            <person name="Tettelin H."/>
            <person name="Glass J.I."/>
            <person name="Rusch D."/>
            <person name="Podicherti R."/>
            <person name="Tsui H.-C.T."/>
            <person name="Winkler M.E."/>
        </authorList>
    </citation>
    <scope>NUCLEOTIDE SEQUENCE</scope>
</reference>
<dbReference type="PRINTS" id="PR00207">
    <property type="entry name" value="FLAGELLIN"/>
</dbReference>
<feature type="non-terminal residue" evidence="2">
    <location>
        <position position="140"/>
    </location>
</feature>
<dbReference type="Pfam" id="PF00669">
    <property type="entry name" value="Flagellin_N"/>
    <property type="match status" value="1"/>
</dbReference>
<feature type="domain" description="Flagellin N-terminal" evidence="1">
    <location>
        <begin position="4"/>
        <end position="140"/>
    </location>
</feature>
<dbReference type="InterPro" id="IPR001492">
    <property type="entry name" value="Flagellin"/>
</dbReference>
<gene>
    <name evidence="2" type="ORF">METZ01_LOCUS475013</name>
</gene>
<dbReference type="Gene3D" id="1.20.1330.10">
    <property type="entry name" value="f41 fragment of flagellin, N-terminal domain"/>
    <property type="match status" value="1"/>
</dbReference>
<sequence length="140" mass="15472">MTVINTNINALLSQHSLKKNEREMTIAMERLSTGKRINSAKDDAAGMAISQRMTSQIRGLDQAVRNAGDAISMVQTADGAVVEISNMLQRMRELAIQALNGSNTNDDMSFLNKEFAQLQLEIERIADNTEWNGMKILDGT</sequence>
<protein>
    <recommendedName>
        <fullName evidence="1">Flagellin N-terminal domain-containing protein</fullName>
    </recommendedName>
</protein>
<dbReference type="AlphaFoldDB" id="A0A383BQJ4"/>
<accession>A0A383BQJ4</accession>
<name>A0A383BQJ4_9ZZZZ</name>
<dbReference type="InterPro" id="IPR001029">
    <property type="entry name" value="Flagellin_N"/>
</dbReference>